<comment type="catalytic activity">
    <reaction evidence="8">
        <text>L-seryl-[protein] + ATP = O-phospho-L-seryl-[protein] + ADP + H(+)</text>
        <dbReference type="Rhea" id="RHEA:17989"/>
        <dbReference type="Rhea" id="RHEA-COMP:9863"/>
        <dbReference type="Rhea" id="RHEA-COMP:11604"/>
        <dbReference type="ChEBI" id="CHEBI:15378"/>
        <dbReference type="ChEBI" id="CHEBI:29999"/>
        <dbReference type="ChEBI" id="CHEBI:30616"/>
        <dbReference type="ChEBI" id="CHEBI:83421"/>
        <dbReference type="ChEBI" id="CHEBI:456216"/>
        <dbReference type="EC" id="2.7.11.1"/>
    </reaction>
</comment>
<evidence type="ECO:0000256" key="6">
    <source>
        <dbReference type="ARBA" id="ARBA00022840"/>
    </source>
</evidence>
<dbReference type="SMART" id="SM00220">
    <property type="entry name" value="S_TKc"/>
    <property type="match status" value="1"/>
</dbReference>
<organism evidence="10 11">
    <name type="scientific">Botryotinia convoluta</name>
    <dbReference type="NCBI Taxonomy" id="54673"/>
    <lineage>
        <taxon>Eukaryota</taxon>
        <taxon>Fungi</taxon>
        <taxon>Dikarya</taxon>
        <taxon>Ascomycota</taxon>
        <taxon>Pezizomycotina</taxon>
        <taxon>Leotiomycetes</taxon>
        <taxon>Helotiales</taxon>
        <taxon>Sclerotiniaceae</taxon>
        <taxon>Botryotinia</taxon>
    </lineage>
</organism>
<comment type="caution">
    <text evidence="10">The sequence shown here is derived from an EMBL/GenBank/DDBJ whole genome shotgun (WGS) entry which is preliminary data.</text>
</comment>
<dbReference type="EMBL" id="PQXN01000110">
    <property type="protein sequence ID" value="TGO54252.1"/>
    <property type="molecule type" value="Genomic_DNA"/>
</dbReference>
<evidence type="ECO:0000256" key="5">
    <source>
        <dbReference type="ARBA" id="ARBA00022777"/>
    </source>
</evidence>
<dbReference type="AlphaFoldDB" id="A0A4Z1I466"/>
<dbReference type="PANTHER" id="PTHR24361:SF433">
    <property type="entry name" value="PROTEIN KINASE DOMAIN-CONTAINING PROTEIN"/>
    <property type="match status" value="1"/>
</dbReference>
<dbReference type="InterPro" id="IPR053235">
    <property type="entry name" value="Ser_Thr_kinase"/>
</dbReference>
<dbReference type="GO" id="GO:0004674">
    <property type="term" value="F:protein serine/threonine kinase activity"/>
    <property type="evidence" value="ECO:0007669"/>
    <property type="project" value="UniProtKB-KW"/>
</dbReference>
<dbReference type="InterPro" id="IPR000719">
    <property type="entry name" value="Prot_kinase_dom"/>
</dbReference>
<evidence type="ECO:0000259" key="9">
    <source>
        <dbReference type="PROSITE" id="PS50011"/>
    </source>
</evidence>
<dbReference type="GO" id="GO:0005737">
    <property type="term" value="C:cytoplasm"/>
    <property type="evidence" value="ECO:0007669"/>
    <property type="project" value="TreeGrafter"/>
</dbReference>
<evidence type="ECO:0000256" key="1">
    <source>
        <dbReference type="ARBA" id="ARBA00012513"/>
    </source>
</evidence>
<evidence type="ECO:0000313" key="11">
    <source>
        <dbReference type="Proteomes" id="UP000297527"/>
    </source>
</evidence>
<dbReference type="InterPro" id="IPR011009">
    <property type="entry name" value="Kinase-like_dom_sf"/>
</dbReference>
<sequence length="410" mass="46960">MSNPAPILSIEKHFRYALTPKESRFNEYFKVWQTREPQWKNRLGDGWVISKTLGAGAGGGASLWEWRGDPKAKNAPKLKQVVVKLVYDGYEEYPDSYTGLRGEAAFLDLLRKIPTKHIVHMYGPPKMDDKGHIMYFLEMCPGSALSSVLDMHLEQELKFPVSETDMWSVFYCLAQAVTVLDRGTEDLSKKRWDRDEIGHYDMITSNVLIGYCDKVHKRCPVIKIGDFGDAMEVRRIELQTDDIAKIDRQERGARACRPPVRAFNTEILKEQRLIDVEHPRHGTCSNVYMVGLIMLGLLDSQVDVFMPSRGYIVNYNKRLRSGVTNAFHLEDENDIKNAYSQMLRALIMECCMKEPLLRPKAVELQERTGMMFQLVQDELIADTLGNHTCLGLGSENVLLEDLEPPKEWLI</sequence>
<feature type="domain" description="Protein kinase" evidence="9">
    <location>
        <begin position="47"/>
        <end position="372"/>
    </location>
</feature>
<dbReference type="PROSITE" id="PS50011">
    <property type="entry name" value="PROTEIN_KINASE_DOM"/>
    <property type="match status" value="1"/>
</dbReference>
<dbReference type="EC" id="2.7.11.1" evidence="1"/>
<dbReference type="OrthoDB" id="310217at2759"/>
<keyword evidence="6" id="KW-0067">ATP-binding</keyword>
<evidence type="ECO:0000256" key="4">
    <source>
        <dbReference type="ARBA" id="ARBA00022741"/>
    </source>
</evidence>
<keyword evidence="4" id="KW-0547">Nucleotide-binding</keyword>
<keyword evidence="3" id="KW-0808">Transferase</keyword>
<evidence type="ECO:0000256" key="2">
    <source>
        <dbReference type="ARBA" id="ARBA00022527"/>
    </source>
</evidence>
<dbReference type="Gene3D" id="1.10.510.10">
    <property type="entry name" value="Transferase(Phosphotransferase) domain 1"/>
    <property type="match status" value="1"/>
</dbReference>
<proteinExistence type="predicted"/>
<evidence type="ECO:0000256" key="7">
    <source>
        <dbReference type="ARBA" id="ARBA00047899"/>
    </source>
</evidence>
<protein>
    <recommendedName>
        <fullName evidence="1">non-specific serine/threonine protein kinase</fullName>
        <ecNumber evidence="1">2.7.11.1</ecNumber>
    </recommendedName>
</protein>
<comment type="catalytic activity">
    <reaction evidence="7">
        <text>L-threonyl-[protein] + ATP = O-phospho-L-threonyl-[protein] + ADP + H(+)</text>
        <dbReference type="Rhea" id="RHEA:46608"/>
        <dbReference type="Rhea" id="RHEA-COMP:11060"/>
        <dbReference type="Rhea" id="RHEA-COMP:11605"/>
        <dbReference type="ChEBI" id="CHEBI:15378"/>
        <dbReference type="ChEBI" id="CHEBI:30013"/>
        <dbReference type="ChEBI" id="CHEBI:30616"/>
        <dbReference type="ChEBI" id="CHEBI:61977"/>
        <dbReference type="ChEBI" id="CHEBI:456216"/>
        <dbReference type="EC" id="2.7.11.1"/>
    </reaction>
</comment>
<name>A0A4Z1I466_9HELO</name>
<dbReference type="GO" id="GO:0005524">
    <property type="term" value="F:ATP binding"/>
    <property type="evidence" value="ECO:0007669"/>
    <property type="project" value="UniProtKB-KW"/>
</dbReference>
<dbReference type="Pfam" id="PF00069">
    <property type="entry name" value="Pkinase"/>
    <property type="match status" value="1"/>
</dbReference>
<dbReference type="PANTHER" id="PTHR24361">
    <property type="entry name" value="MITOGEN-ACTIVATED KINASE KINASE KINASE"/>
    <property type="match status" value="1"/>
</dbReference>
<evidence type="ECO:0000256" key="3">
    <source>
        <dbReference type="ARBA" id="ARBA00022679"/>
    </source>
</evidence>
<gene>
    <name evidence="10" type="ORF">BCON_0110g00320</name>
</gene>
<keyword evidence="5" id="KW-0418">Kinase</keyword>
<keyword evidence="2" id="KW-0723">Serine/threonine-protein kinase</keyword>
<reference evidence="10 11" key="1">
    <citation type="submission" date="2017-12" db="EMBL/GenBank/DDBJ databases">
        <title>Comparative genomics of Botrytis spp.</title>
        <authorList>
            <person name="Valero-Jimenez C.A."/>
            <person name="Tapia P."/>
            <person name="Veloso J."/>
            <person name="Silva-Moreno E."/>
            <person name="Staats M."/>
            <person name="Valdes J.H."/>
            <person name="Van Kan J.A.L."/>
        </authorList>
    </citation>
    <scope>NUCLEOTIDE SEQUENCE [LARGE SCALE GENOMIC DNA]</scope>
    <source>
        <strain evidence="10 11">MUCL11595</strain>
    </source>
</reference>
<dbReference type="Proteomes" id="UP000297527">
    <property type="component" value="Unassembled WGS sequence"/>
</dbReference>
<accession>A0A4Z1I466</accession>
<evidence type="ECO:0000313" key="10">
    <source>
        <dbReference type="EMBL" id="TGO54252.1"/>
    </source>
</evidence>
<evidence type="ECO:0000256" key="8">
    <source>
        <dbReference type="ARBA" id="ARBA00048679"/>
    </source>
</evidence>
<keyword evidence="11" id="KW-1185">Reference proteome</keyword>
<dbReference type="SUPFAM" id="SSF56112">
    <property type="entry name" value="Protein kinase-like (PK-like)"/>
    <property type="match status" value="1"/>
</dbReference>